<proteinExistence type="predicted"/>
<evidence type="ECO:0000313" key="2">
    <source>
        <dbReference type="EMBL" id="KFD64791.1"/>
    </source>
</evidence>
<keyword evidence="3" id="KW-1185">Reference proteome</keyword>
<evidence type="ECO:0000313" key="1">
    <source>
        <dbReference type="EMBL" id="KFD56755.1"/>
    </source>
</evidence>
<dbReference type="EMBL" id="KL367550">
    <property type="protein sequence ID" value="KFD64791.1"/>
    <property type="molecule type" value="Genomic_DNA"/>
</dbReference>
<dbReference type="Proteomes" id="UP000030758">
    <property type="component" value="Unassembled WGS sequence"/>
</dbReference>
<dbReference type="EMBL" id="KL363192">
    <property type="protein sequence ID" value="KFD56755.1"/>
    <property type="molecule type" value="Genomic_DNA"/>
</dbReference>
<reference evidence="2 3" key="1">
    <citation type="journal article" date="2014" name="Nat. Genet.">
        <title>Genome and transcriptome of the porcine whipworm Trichuris suis.</title>
        <authorList>
            <person name="Jex A.R."/>
            <person name="Nejsum P."/>
            <person name="Schwarz E.M."/>
            <person name="Hu L."/>
            <person name="Young N.D."/>
            <person name="Hall R.S."/>
            <person name="Korhonen P.K."/>
            <person name="Liao S."/>
            <person name="Thamsborg S."/>
            <person name="Xia J."/>
            <person name="Xu P."/>
            <person name="Wang S."/>
            <person name="Scheerlinck J.P."/>
            <person name="Hofmann A."/>
            <person name="Sternberg P.W."/>
            <person name="Wang J."/>
            <person name="Gasser R.B."/>
        </authorList>
    </citation>
    <scope>NUCLEOTIDE SEQUENCE [LARGE SCALE GENOMIC DNA]</scope>
    <source>
        <strain evidence="2">DCEP-RM93F</strain>
        <strain evidence="1">DCEP-RM93M</strain>
    </source>
</reference>
<dbReference type="Proteomes" id="UP000030764">
    <property type="component" value="Unassembled WGS sequence"/>
</dbReference>
<protein>
    <submittedName>
        <fullName evidence="2">Uncharacterized protein</fullName>
    </submittedName>
</protein>
<accession>A0A085N5P5</accession>
<organism evidence="2">
    <name type="scientific">Trichuris suis</name>
    <name type="common">pig whipworm</name>
    <dbReference type="NCBI Taxonomy" id="68888"/>
    <lineage>
        <taxon>Eukaryota</taxon>
        <taxon>Metazoa</taxon>
        <taxon>Ecdysozoa</taxon>
        <taxon>Nematoda</taxon>
        <taxon>Enoplea</taxon>
        <taxon>Dorylaimia</taxon>
        <taxon>Trichinellida</taxon>
        <taxon>Trichuridae</taxon>
        <taxon>Trichuris</taxon>
    </lineage>
</organism>
<gene>
    <name evidence="1" type="ORF">M513_02432</name>
    <name evidence="2" type="ORF">M514_02432</name>
</gene>
<evidence type="ECO:0000313" key="3">
    <source>
        <dbReference type="Proteomes" id="UP000030764"/>
    </source>
</evidence>
<dbReference type="AlphaFoldDB" id="A0A085N5P5"/>
<sequence length="65" mass="7827">MLENVCPSHEMAYQCLEVALRWFEMQEDYDLKRILRIRHLAANKRRTALKETSITDFSNMRKLLV</sequence>
<name>A0A085N5P5_9BILA</name>